<name>A0A7C9MNF0_9GAMM</name>
<dbReference type="AlphaFoldDB" id="A0A7C9MNF0"/>
<keyword evidence="2" id="KW-1185">Reference proteome</keyword>
<dbReference type="Proteomes" id="UP000479692">
    <property type="component" value="Unassembled WGS sequence"/>
</dbReference>
<dbReference type="EMBL" id="WOXT01000004">
    <property type="protein sequence ID" value="MUV15207.1"/>
    <property type="molecule type" value="Genomic_DNA"/>
</dbReference>
<organism evidence="1 2">
    <name type="scientific">Noviluteimonas gilva</name>
    <dbReference type="NCBI Taxonomy" id="2682097"/>
    <lineage>
        <taxon>Bacteria</taxon>
        <taxon>Pseudomonadati</taxon>
        <taxon>Pseudomonadota</taxon>
        <taxon>Gammaproteobacteria</taxon>
        <taxon>Lysobacterales</taxon>
        <taxon>Lysobacteraceae</taxon>
        <taxon>Noviluteimonas</taxon>
    </lineage>
</organism>
<proteinExistence type="predicted"/>
<sequence>MRIEAVHIGMKEPELRAALGAPYRVQLAGASMVYRWQDAHEEEQACEWLRVRLKRVRGQGLANAVVDEVVGRCGGVAIAMP</sequence>
<evidence type="ECO:0000313" key="1">
    <source>
        <dbReference type="EMBL" id="MUV15207.1"/>
    </source>
</evidence>
<protein>
    <submittedName>
        <fullName evidence="1">Uncharacterized protein</fullName>
    </submittedName>
</protein>
<evidence type="ECO:0000313" key="2">
    <source>
        <dbReference type="Proteomes" id="UP000479692"/>
    </source>
</evidence>
<accession>A0A7C9MNF0</accession>
<dbReference type="RefSeq" id="WP_156642752.1">
    <property type="nucleotide sequence ID" value="NZ_WOXT01000004.1"/>
</dbReference>
<gene>
    <name evidence="1" type="ORF">GN331_13460</name>
</gene>
<comment type="caution">
    <text evidence="1">The sequence shown here is derived from an EMBL/GenBank/DDBJ whole genome shotgun (WGS) entry which is preliminary data.</text>
</comment>
<reference evidence="1 2" key="1">
    <citation type="submission" date="2019-12" db="EMBL/GenBank/DDBJ databases">
        <authorList>
            <person name="Xu J."/>
        </authorList>
    </citation>
    <scope>NUCLEOTIDE SEQUENCE [LARGE SCALE GENOMIC DNA]</scope>
    <source>
        <strain evidence="1 2">HX-5-24</strain>
    </source>
</reference>